<evidence type="ECO:0000256" key="5">
    <source>
        <dbReference type="ARBA" id="ARBA00023180"/>
    </source>
</evidence>
<dbReference type="Gene3D" id="1.20.1640.10">
    <property type="entry name" value="Multidrug efflux transporter AcrB transmembrane domain"/>
    <property type="match status" value="2"/>
</dbReference>
<dbReference type="Proteomes" id="UP000655588">
    <property type="component" value="Unassembled WGS sequence"/>
</dbReference>
<dbReference type="GO" id="GO:0022857">
    <property type="term" value="F:transmembrane transporter activity"/>
    <property type="evidence" value="ECO:0007669"/>
    <property type="project" value="TreeGrafter"/>
</dbReference>
<accession>A0A833SB67</accession>
<feature type="domain" description="SSD" evidence="8">
    <location>
        <begin position="386"/>
        <end position="525"/>
    </location>
</feature>
<protein>
    <recommendedName>
        <fullName evidence="8">SSD domain-containing protein</fullName>
    </recommendedName>
</protein>
<dbReference type="SUPFAM" id="SSF50998">
    <property type="entry name" value="Quinoprotein alcohol dehydrogenase-like"/>
    <property type="match status" value="1"/>
</dbReference>
<dbReference type="PROSITE" id="PS50156">
    <property type="entry name" value="SSD"/>
    <property type="match status" value="1"/>
</dbReference>
<comment type="similarity">
    <text evidence="6">Belongs to the dispatched family.</text>
</comment>
<comment type="caution">
    <text evidence="9">The sequence shown here is derived from an EMBL/GenBank/DDBJ whole genome shotgun (WGS) entry which is preliminary data.</text>
</comment>
<feature type="transmembrane region" description="Helical" evidence="7">
    <location>
        <begin position="475"/>
        <end position="496"/>
    </location>
</feature>
<evidence type="ECO:0000313" key="10">
    <source>
        <dbReference type="Proteomes" id="UP000655588"/>
    </source>
</evidence>
<dbReference type="SUPFAM" id="SSF82866">
    <property type="entry name" value="Multidrug efflux transporter AcrB transmembrane domain"/>
    <property type="match status" value="2"/>
</dbReference>
<keyword evidence="4 7" id="KW-0472">Membrane</keyword>
<evidence type="ECO:0000256" key="3">
    <source>
        <dbReference type="ARBA" id="ARBA00022989"/>
    </source>
</evidence>
<feature type="transmembrane region" description="Helical" evidence="7">
    <location>
        <begin position="956"/>
        <end position="975"/>
    </location>
</feature>
<evidence type="ECO:0000313" key="9">
    <source>
        <dbReference type="EMBL" id="KAF3423348.1"/>
    </source>
</evidence>
<feature type="transmembrane region" description="Helical" evidence="7">
    <location>
        <begin position="391"/>
        <end position="411"/>
    </location>
</feature>
<dbReference type="Pfam" id="PF12349">
    <property type="entry name" value="Sterol-sensing"/>
    <property type="match status" value="1"/>
</dbReference>
<feature type="transmembrane region" description="Helical" evidence="7">
    <location>
        <begin position="423"/>
        <end position="444"/>
    </location>
</feature>
<dbReference type="Pfam" id="PF14779">
    <property type="entry name" value="BBS1"/>
    <property type="match status" value="1"/>
</dbReference>
<sequence>MEVWWISRVIAHHPYTILMTILIFSSTCLIVPLAIKKFPDFSDPQLVSTIKTLTHGFEARGTMLAQRLIAWQNLLESNKPSGQLIDNPLEHYHHMQQNLIVRSKPKNKKKGRKKYQKQIINTKEEIDKVEIKDKWEELIELKNKNKSQDYVENENFFCNLPLPGYARVVIGTNSKDANLWSMEGILAQCYIDGELRSNTHFPSLCQTQIEHNNIGQKCCKSWSPANYVALLSNRSSCLGVTENDLSRVETLLKRCVYYYQNGHLTSNCEEDLNCQKHVPSECYTHNAAYHLLHYLLDIDFISKHKQDSQNKLNSTLKYAMLFLPIATSSATLDFYKGLSNTDLSYGKFCVKGMQLGLKSTLFDRLLVSDSILLLVGFAFVTICIWAYTVSFLLTVTTIIAVIFSLGISYAFYTLILHIKFFPFMNLLAIVVVVGIGADDAFIYCKIWQRGKEQKISNNGLVKLVQETMKHAVPSMFVTSLTTAVAFFASVVSNVTAINCFSLFSGITVIANYFLMITWLPACVVVSERFKLGFLSPANFITRKIIRPLRLFGDKVTIGFNTILARIVINFRWCWLLSLGITAILCCIIVFHYPGLQLPDTADFQLFDSSHPFEKYDLVYSRKFWFEKQGTIDNGDTLPLRFVWGIKPVDNGNYLDPGLIGTPEWDESFDVSHPESQLWLEKFCRDLRAQPFYRNTLGPLLPNCFIESLNNWMQRRCEDPIDSRINYTPCCEKSKFPYNASTLERCAVEANAKLYSTPSYLWVRNGVFAGLKFLNEPSLKQLRVSNETNSIIMPTPKIKALVVEYDSIYNYTLSFSNMDQFFHQVETWMQSQLKNAPLGMRGGWFVSRLEFYELQRTLYEGTLWAMGVSLILALIVLIFVTFNPLISLYAIVTIGAAIIVTIAGLILLDWKLNVLESVAVSTAIGLTVDFSLHYVVSYKACTSKEREDKVKTALAQMAGPTLMASLTSGAAGALMLPSCVLAYIQIGIFLLLVMSISWIYATFFLCPILAIIGPSSQFAQFQYPRADHNIGGLGTSRWLEALWEPAARLYTLPNALDMLDVSGDGDARLVCADLGTLNVNSPKIRVYKGGDQITEHNMVDPPCGVVGFYTENGEPQSSVLAVGVGSSVYIFKNMRPYFKYCLPHIDVHPKEREIWHKAGLDEELNVLTLADELDLLLKELGAGFISPRTLKFLSMDPNLRASFAEQYKRIPLVKSNALTAISVIRRDSWNDPASSCLVLGTEFGELLILDPRTFSVMDKHLLEWSPVAFACTGLWTGDGKILIVGRDGKIGVIKRGSPVKLWEKLPSPAVAVSPLNNEGIAVTIMDGTLIGFSSKGIKIWHVRVPGAILDSVSLPVPQTGLSLLAVSTAGYGIRVYDGKHHVDTLKIMEPVSAMKYGKMGQEERTMAMVTVGGGLCVKILKRTADFSIHNAISNLPLNDGSKFLVPKKTRLFVEQTIRERSEAKKIHSTFQQGLLRLRLVVAKKVVETLNDSQGAGPHPLTMEATVLGLGPNYQIRILLTNISDELSDTDLYIVCRTENTNVKPRVMDVPLLPSGIPIPIVLNAILKSRISGRVEILLCKKSKTKPVAVTAVVLPAAEEDIEI</sequence>
<dbReference type="EMBL" id="WNWW01000576">
    <property type="protein sequence ID" value="KAF3423348.1"/>
    <property type="molecule type" value="Genomic_DNA"/>
</dbReference>
<keyword evidence="10" id="KW-1185">Reference proteome</keyword>
<keyword evidence="2 7" id="KW-0812">Transmembrane</keyword>
<dbReference type="InterPro" id="IPR056419">
    <property type="entry name" value="GAE_BBS1"/>
</dbReference>
<feature type="transmembrane region" description="Helical" evidence="7">
    <location>
        <begin position="365"/>
        <end position="384"/>
    </location>
</feature>
<name>A0A833SB67_9HYME</name>
<feature type="transmembrane region" description="Helical" evidence="7">
    <location>
        <begin position="862"/>
        <end position="881"/>
    </location>
</feature>
<feature type="transmembrane region" description="Helical" evidence="7">
    <location>
        <begin position="888"/>
        <end position="907"/>
    </location>
</feature>
<comment type="subcellular location">
    <subcellularLocation>
        <location evidence="1">Membrane</location>
        <topology evidence="1">Multi-pass membrane protein</topology>
    </subcellularLocation>
</comment>
<feature type="transmembrane region" description="Helical" evidence="7">
    <location>
        <begin position="502"/>
        <end position="525"/>
    </location>
</feature>
<keyword evidence="5" id="KW-0325">Glycoprotein</keyword>
<dbReference type="InterPro" id="IPR011047">
    <property type="entry name" value="Quinoprotein_ADH-like_sf"/>
</dbReference>
<dbReference type="InterPro" id="IPR000731">
    <property type="entry name" value="SSD"/>
</dbReference>
<feature type="transmembrane region" description="Helical" evidence="7">
    <location>
        <begin position="15"/>
        <end position="35"/>
    </location>
</feature>
<evidence type="ECO:0000256" key="1">
    <source>
        <dbReference type="ARBA" id="ARBA00004141"/>
    </source>
</evidence>
<dbReference type="InterPro" id="IPR053958">
    <property type="entry name" value="HMGCR/SNAP/NPC1-like_SSD"/>
</dbReference>
<dbReference type="GO" id="GO:0016020">
    <property type="term" value="C:membrane"/>
    <property type="evidence" value="ECO:0007669"/>
    <property type="project" value="UniProtKB-SubCell"/>
</dbReference>
<dbReference type="Pfam" id="PF23304">
    <property type="entry name" value="GAE_BBS1"/>
    <property type="match status" value="1"/>
</dbReference>
<organism evidence="9 10">
    <name type="scientific">Frieseomelitta varia</name>
    <dbReference type="NCBI Taxonomy" id="561572"/>
    <lineage>
        <taxon>Eukaryota</taxon>
        <taxon>Metazoa</taxon>
        <taxon>Ecdysozoa</taxon>
        <taxon>Arthropoda</taxon>
        <taxon>Hexapoda</taxon>
        <taxon>Insecta</taxon>
        <taxon>Pterygota</taxon>
        <taxon>Neoptera</taxon>
        <taxon>Endopterygota</taxon>
        <taxon>Hymenoptera</taxon>
        <taxon>Apocrita</taxon>
        <taxon>Aculeata</taxon>
        <taxon>Apoidea</taxon>
        <taxon>Anthophila</taxon>
        <taxon>Apidae</taxon>
        <taxon>Frieseomelitta</taxon>
    </lineage>
</organism>
<dbReference type="GO" id="GO:0007224">
    <property type="term" value="P:smoothened signaling pathway"/>
    <property type="evidence" value="ECO:0007669"/>
    <property type="project" value="TreeGrafter"/>
</dbReference>
<keyword evidence="3 7" id="KW-1133">Transmembrane helix</keyword>
<proteinExistence type="inferred from homology"/>
<feature type="transmembrane region" description="Helical" evidence="7">
    <location>
        <begin position="981"/>
        <end position="1011"/>
    </location>
</feature>
<evidence type="ECO:0000256" key="2">
    <source>
        <dbReference type="ARBA" id="ARBA00022692"/>
    </source>
</evidence>
<evidence type="ECO:0000256" key="6">
    <source>
        <dbReference type="ARBA" id="ARBA00038046"/>
    </source>
</evidence>
<gene>
    <name evidence="9" type="ORF">E2986_10737</name>
</gene>
<dbReference type="InterPro" id="IPR032728">
    <property type="entry name" value="BBS1_N"/>
</dbReference>
<reference evidence="9" key="1">
    <citation type="submission" date="2019-11" db="EMBL/GenBank/DDBJ databases">
        <title>The nuclear and mitochondrial genomes of Frieseomelitta varia - a highly eusocial stingless bee (Meliponini) with a permanently sterile worker caste.</title>
        <authorList>
            <person name="Freitas F.C.P."/>
            <person name="Lourenco A.P."/>
            <person name="Nunes F.M.F."/>
            <person name="Paschoal A.R."/>
            <person name="Abreu F.C.P."/>
            <person name="Barbin F.O."/>
            <person name="Bataglia L."/>
            <person name="Cardoso-Junior C.A.M."/>
            <person name="Cervoni M.S."/>
            <person name="Silva S.R."/>
            <person name="Dalarmi F."/>
            <person name="Del Lama M.A."/>
            <person name="Depintor T.S."/>
            <person name="Ferreira K.M."/>
            <person name="Goria P.S."/>
            <person name="Jaskot M.C."/>
            <person name="Lago D.C."/>
            <person name="Luna-Lucena D."/>
            <person name="Moda L.M."/>
            <person name="Nascimento L."/>
            <person name="Pedrino M."/>
            <person name="Rabico F.O."/>
            <person name="Sanches F.C."/>
            <person name="Santos D.E."/>
            <person name="Santos C.G."/>
            <person name="Vieira J."/>
            <person name="Lopes T.F."/>
            <person name="Barchuk A.R."/>
            <person name="Hartfelder K."/>
            <person name="Simoes Z.L.P."/>
            <person name="Bitondi M.M.G."/>
            <person name="Pinheiro D.G."/>
        </authorList>
    </citation>
    <scope>NUCLEOTIDE SEQUENCE</scope>
    <source>
        <strain evidence="9">USP_RPSP 00005682</strain>
        <tissue evidence="9">Whole individual</tissue>
    </source>
</reference>
<dbReference type="InterPro" id="IPR052081">
    <property type="entry name" value="Dispatched_Hh_regulator"/>
</dbReference>
<feature type="transmembrane region" description="Helical" evidence="7">
    <location>
        <begin position="572"/>
        <end position="592"/>
    </location>
</feature>
<dbReference type="PANTHER" id="PTHR45951:SF3">
    <property type="entry name" value="PROTEIN DISPATCHED"/>
    <property type="match status" value="1"/>
</dbReference>
<dbReference type="PANTHER" id="PTHR45951">
    <property type="entry name" value="PROTEIN DISPATCHED-RELATED"/>
    <property type="match status" value="1"/>
</dbReference>
<evidence type="ECO:0000259" key="8">
    <source>
        <dbReference type="PROSITE" id="PS50156"/>
    </source>
</evidence>
<evidence type="ECO:0000256" key="7">
    <source>
        <dbReference type="SAM" id="Phobius"/>
    </source>
</evidence>
<evidence type="ECO:0000256" key="4">
    <source>
        <dbReference type="ARBA" id="ARBA00023136"/>
    </source>
</evidence>